<dbReference type="STRING" id="863239.GCA_000213935_00912"/>
<protein>
    <submittedName>
        <fullName evidence="1">Uncharacterized protein</fullName>
    </submittedName>
</protein>
<comment type="caution">
    <text evidence="1">The sequence shown here is derived from an EMBL/GenBank/DDBJ whole genome shotgun (WGS) entry which is preliminary data.</text>
</comment>
<sequence>MKSFPLLDTRFAEDIVRTSVDENKSITTLAEEASTSHPKSRLSETGLSCATDADLQSLRDDIISVAKQYGYPNRSAEKSHAFSDFDREATHVFMAHVDAPVNDARSTELWNFITTVLLLDVASWRFPNTKNDPKFNRYLGSSPKSTFKKLWWRGHVLGDLSDKIGEDQSVALLERTSVAGDPRLPKTIIREFLDRTATKDASKNLSDQFRSTMLITKARLATVCVEALDDDQVAQLVRDCVDVALAR</sequence>
<accession>A0A3D4SYK5</accession>
<reference evidence="1 2" key="1">
    <citation type="journal article" date="2018" name="Nat. Biotechnol.">
        <title>A standardized bacterial taxonomy based on genome phylogeny substantially revises the tree of life.</title>
        <authorList>
            <person name="Parks D.H."/>
            <person name="Chuvochina M."/>
            <person name="Waite D.W."/>
            <person name="Rinke C."/>
            <person name="Skarshewski A."/>
            <person name="Chaumeil P.A."/>
            <person name="Hugenholtz P."/>
        </authorList>
    </citation>
    <scope>NUCLEOTIDE SEQUENCE [LARGE SCALE GENOMIC DNA]</scope>
    <source>
        <strain evidence="1">UBA11247</strain>
    </source>
</reference>
<dbReference type="InterPro" id="IPR045920">
    <property type="entry name" value="DUF6339"/>
</dbReference>
<evidence type="ECO:0000313" key="1">
    <source>
        <dbReference type="EMBL" id="HCT14376.1"/>
    </source>
</evidence>
<name>A0A3D4SYK5_9CORY</name>
<dbReference type="RefSeq" id="WP_010121386.1">
    <property type="nucleotide sequence ID" value="NZ_DAITTW010000033.1"/>
</dbReference>
<dbReference type="Pfam" id="PF19866">
    <property type="entry name" value="DUF6339"/>
    <property type="match status" value="1"/>
</dbReference>
<dbReference type="Proteomes" id="UP000261739">
    <property type="component" value="Unassembled WGS sequence"/>
</dbReference>
<gene>
    <name evidence="1" type="ORF">DIW82_06180</name>
</gene>
<dbReference type="AlphaFoldDB" id="A0A3D4SYK5"/>
<evidence type="ECO:0000313" key="2">
    <source>
        <dbReference type="Proteomes" id="UP000261739"/>
    </source>
</evidence>
<dbReference type="EMBL" id="DQID01000163">
    <property type="protein sequence ID" value="HCT14376.1"/>
    <property type="molecule type" value="Genomic_DNA"/>
</dbReference>
<proteinExistence type="predicted"/>
<organism evidence="1 2">
    <name type="scientific">Corynebacterium nuruki</name>
    <dbReference type="NCBI Taxonomy" id="1032851"/>
    <lineage>
        <taxon>Bacteria</taxon>
        <taxon>Bacillati</taxon>
        <taxon>Actinomycetota</taxon>
        <taxon>Actinomycetes</taxon>
        <taxon>Mycobacteriales</taxon>
        <taxon>Corynebacteriaceae</taxon>
        <taxon>Corynebacterium</taxon>
    </lineage>
</organism>